<proteinExistence type="predicted"/>
<dbReference type="AlphaFoldDB" id="A0A2P7MYG7"/>
<gene>
    <name evidence="1" type="ORF">C7K55_04925</name>
</gene>
<dbReference type="Pfam" id="PF10929">
    <property type="entry name" value="DUF2811"/>
    <property type="match status" value="1"/>
</dbReference>
<reference evidence="1 2" key="1">
    <citation type="journal article" date="2018" name="Environ. Microbiol.">
        <title>Ecological and genomic features of two widespread freshwater picocyanobacteria.</title>
        <authorList>
            <person name="Cabello-Yeves P.J."/>
            <person name="Picazo A."/>
            <person name="Camacho A."/>
            <person name="Callieri C."/>
            <person name="Rosselli R."/>
            <person name="Roda-Garcia J.J."/>
            <person name="Coutinho F.H."/>
            <person name="Rodriguez-Valera F."/>
        </authorList>
    </citation>
    <scope>NUCLEOTIDE SEQUENCE [LARGE SCALE GENOMIC DNA]</scope>
    <source>
        <strain evidence="1 2">Tous</strain>
    </source>
</reference>
<dbReference type="OrthoDB" id="515579at2"/>
<evidence type="ECO:0008006" key="3">
    <source>
        <dbReference type="Google" id="ProtNLM"/>
    </source>
</evidence>
<protein>
    <recommendedName>
        <fullName evidence="3">DUF2811 domain-containing protein</fullName>
    </recommendedName>
</protein>
<sequence length="86" mass="9639">MDLQTPVRAQAPVEGEGLTVSFRAEVPEALLASMRGFIEQHPNWDQYRLFQAALAGFLVQNGLGDREVTRCYLANLFPAQASFRQQ</sequence>
<evidence type="ECO:0000313" key="1">
    <source>
        <dbReference type="EMBL" id="PSJ06273.1"/>
    </source>
</evidence>
<dbReference type="Proteomes" id="UP000243002">
    <property type="component" value="Unassembled WGS sequence"/>
</dbReference>
<name>A0A2P7MYG7_9CYAN</name>
<comment type="caution">
    <text evidence="1">The sequence shown here is derived from an EMBL/GenBank/DDBJ whole genome shotgun (WGS) entry which is preliminary data.</text>
</comment>
<organism evidence="1 2">
    <name type="scientific">Cyanobium usitatum str. Tous</name>
    <dbReference type="NCBI Taxonomy" id="2116684"/>
    <lineage>
        <taxon>Bacteria</taxon>
        <taxon>Bacillati</taxon>
        <taxon>Cyanobacteriota</taxon>
        <taxon>Cyanophyceae</taxon>
        <taxon>Synechococcales</taxon>
        <taxon>Prochlorococcaceae</taxon>
        <taxon>Cyanobium</taxon>
    </lineage>
</organism>
<keyword evidence="2" id="KW-1185">Reference proteome</keyword>
<accession>A0A2P7MYG7</accession>
<evidence type="ECO:0000313" key="2">
    <source>
        <dbReference type="Proteomes" id="UP000243002"/>
    </source>
</evidence>
<dbReference type="InterPro" id="IPR021231">
    <property type="entry name" value="DUF2811"/>
</dbReference>
<dbReference type="RefSeq" id="WP_106502308.1">
    <property type="nucleotide sequence ID" value="NZ_PXXO01000004.1"/>
</dbReference>
<dbReference type="EMBL" id="PXXO01000004">
    <property type="protein sequence ID" value="PSJ06273.1"/>
    <property type="molecule type" value="Genomic_DNA"/>
</dbReference>